<dbReference type="GO" id="GO:0006412">
    <property type="term" value="P:translation"/>
    <property type="evidence" value="ECO:0007669"/>
    <property type="project" value="UniProtKB-UniRule"/>
</dbReference>
<evidence type="ECO:0000256" key="6">
    <source>
        <dbReference type="RuleBase" id="RU003660"/>
    </source>
</evidence>
<proteinExistence type="inferred from homology"/>
<evidence type="ECO:0000256" key="5">
    <source>
        <dbReference type="HAMAP-Rule" id="MF_01302"/>
    </source>
</evidence>
<evidence type="ECO:0000256" key="3">
    <source>
        <dbReference type="ARBA" id="ARBA00023274"/>
    </source>
</evidence>
<reference evidence="7 8" key="1">
    <citation type="journal article" date="2016" name="Nat. Commun.">
        <title>Thousands of microbial genomes shed light on interconnected biogeochemical processes in an aquifer system.</title>
        <authorList>
            <person name="Anantharaman K."/>
            <person name="Brown C.T."/>
            <person name="Hug L.A."/>
            <person name="Sharon I."/>
            <person name="Castelle C.J."/>
            <person name="Probst A.J."/>
            <person name="Thomas B.C."/>
            <person name="Singh A."/>
            <person name="Wilkins M.J."/>
            <person name="Karaoz U."/>
            <person name="Brodie E.L."/>
            <person name="Williams K.H."/>
            <person name="Hubbard S.S."/>
            <person name="Banfield J.F."/>
        </authorList>
    </citation>
    <scope>NUCLEOTIDE SEQUENCE [LARGE SCALE GENOMIC DNA]</scope>
</reference>
<dbReference type="SUPFAM" id="SSF56047">
    <property type="entry name" value="Ribosomal protein S8"/>
    <property type="match status" value="1"/>
</dbReference>
<comment type="function">
    <text evidence="5">One of the primary rRNA binding proteins, it binds directly to 16S rRNA central domain where it helps coordinate assembly of the platform of the 30S subunit.</text>
</comment>
<dbReference type="HAMAP" id="MF_01302_B">
    <property type="entry name" value="Ribosomal_uS8_B"/>
    <property type="match status" value="1"/>
</dbReference>
<dbReference type="Gene3D" id="3.30.1370.30">
    <property type="match status" value="1"/>
</dbReference>
<comment type="subunit">
    <text evidence="5">Part of the 30S ribosomal subunit. Contacts proteins S5 and S12.</text>
</comment>
<dbReference type="Pfam" id="PF00410">
    <property type="entry name" value="Ribosomal_S8"/>
    <property type="match status" value="1"/>
</dbReference>
<name>A0A1G2T5V9_9BACT</name>
<dbReference type="GO" id="GO:0003735">
    <property type="term" value="F:structural constituent of ribosome"/>
    <property type="evidence" value="ECO:0007669"/>
    <property type="project" value="InterPro"/>
</dbReference>
<dbReference type="GO" id="GO:0005737">
    <property type="term" value="C:cytoplasm"/>
    <property type="evidence" value="ECO:0007669"/>
    <property type="project" value="UniProtKB-ARBA"/>
</dbReference>
<dbReference type="InterPro" id="IPR000630">
    <property type="entry name" value="Ribosomal_uS8"/>
</dbReference>
<dbReference type="PROSITE" id="PS00053">
    <property type="entry name" value="RIBOSOMAL_S8"/>
    <property type="match status" value="1"/>
</dbReference>
<gene>
    <name evidence="5" type="primary">rpsH</name>
    <name evidence="7" type="ORF">A2W58_01305</name>
</gene>
<accession>A0A1G2T5V9</accession>
<evidence type="ECO:0000256" key="4">
    <source>
        <dbReference type="ARBA" id="ARBA00035258"/>
    </source>
</evidence>
<organism evidence="7 8">
    <name type="scientific">Candidatus Zambryskibacteria bacterium RIFCSPHIGHO2_02_38_10.5</name>
    <dbReference type="NCBI Taxonomy" id="1802742"/>
    <lineage>
        <taxon>Bacteria</taxon>
        <taxon>Candidatus Zambryskiibacteriota</taxon>
    </lineage>
</organism>
<comment type="similarity">
    <text evidence="1 5 6">Belongs to the universal ribosomal protein uS8 family.</text>
</comment>
<dbReference type="Gene3D" id="3.30.1490.10">
    <property type="match status" value="1"/>
</dbReference>
<dbReference type="InterPro" id="IPR047863">
    <property type="entry name" value="Ribosomal_uS8_CS"/>
</dbReference>
<dbReference type="GO" id="GO:0019843">
    <property type="term" value="F:rRNA binding"/>
    <property type="evidence" value="ECO:0007669"/>
    <property type="project" value="UniProtKB-UniRule"/>
</dbReference>
<dbReference type="FunFam" id="3.30.1490.10:FF:000001">
    <property type="entry name" value="30S ribosomal protein S8"/>
    <property type="match status" value="1"/>
</dbReference>
<evidence type="ECO:0000256" key="2">
    <source>
        <dbReference type="ARBA" id="ARBA00022980"/>
    </source>
</evidence>
<keyword evidence="3 5" id="KW-0687">Ribonucleoprotein</keyword>
<keyword evidence="5" id="KW-0694">RNA-binding</keyword>
<dbReference type="Proteomes" id="UP000179264">
    <property type="component" value="Unassembled WGS sequence"/>
</dbReference>
<sequence>MDPIADMIVRIKNASDSKKKSVVFPHSKLKLTIADVLMKEGFIKSFSKKGKKLIKFIEVELIHTDGVPRIHGVERVSKSSKRIYQKSKDIRKVKSGMGALVLSTPKGIMTDKQARIENVGGEALFKVW</sequence>
<dbReference type="NCBIfam" id="NF001109">
    <property type="entry name" value="PRK00136.1"/>
    <property type="match status" value="1"/>
</dbReference>
<keyword evidence="5" id="KW-0699">rRNA-binding</keyword>
<keyword evidence="2 5" id="KW-0689">Ribosomal protein</keyword>
<evidence type="ECO:0000313" key="7">
    <source>
        <dbReference type="EMBL" id="OHA92665.1"/>
    </source>
</evidence>
<protein>
    <recommendedName>
        <fullName evidence="4 5">Small ribosomal subunit protein uS8</fullName>
    </recommendedName>
</protein>
<dbReference type="GO" id="GO:1990904">
    <property type="term" value="C:ribonucleoprotein complex"/>
    <property type="evidence" value="ECO:0007669"/>
    <property type="project" value="UniProtKB-KW"/>
</dbReference>
<evidence type="ECO:0000256" key="1">
    <source>
        <dbReference type="ARBA" id="ARBA00006471"/>
    </source>
</evidence>
<dbReference type="InterPro" id="IPR035987">
    <property type="entry name" value="Ribosomal_uS8_sf"/>
</dbReference>
<dbReference type="AlphaFoldDB" id="A0A1G2T5V9"/>
<comment type="caution">
    <text evidence="7">The sequence shown here is derived from an EMBL/GenBank/DDBJ whole genome shotgun (WGS) entry which is preliminary data.</text>
</comment>
<dbReference type="GO" id="GO:0005840">
    <property type="term" value="C:ribosome"/>
    <property type="evidence" value="ECO:0007669"/>
    <property type="project" value="UniProtKB-KW"/>
</dbReference>
<dbReference type="EMBL" id="MHVL01000041">
    <property type="protein sequence ID" value="OHA92665.1"/>
    <property type="molecule type" value="Genomic_DNA"/>
</dbReference>
<dbReference type="PANTHER" id="PTHR11758">
    <property type="entry name" value="40S RIBOSOMAL PROTEIN S15A"/>
    <property type="match status" value="1"/>
</dbReference>
<evidence type="ECO:0000313" key="8">
    <source>
        <dbReference type="Proteomes" id="UP000179264"/>
    </source>
</evidence>